<dbReference type="EMBL" id="ON210144">
    <property type="protein sequence ID" value="URP75104.1"/>
    <property type="molecule type" value="Genomic_DNA"/>
</dbReference>
<keyword evidence="1" id="KW-0812">Transmembrane</keyword>
<reference evidence="2" key="2">
    <citation type="submission" date="2022-06" db="EMBL/GenBank/DDBJ databases">
        <title>A Report on the Use of Tailored Phage Cocktails for 12 Distinct and Challenging Patient Cases.</title>
        <authorList>
            <person name="Green S."/>
            <person name="Clark J."/>
            <person name="Hernandez-Santos H."/>
            <person name="Weesner K."/>
            <person name="Aslam S."/>
            <person name="Campbell W."/>
            <person name="Doernberg S."/>
            <person name="Blodget E."/>
            <person name="Morris M."/>
            <person name="Suh G."/>
            <person name="Obeid K."/>
            <person name="Bocchini C."/>
            <person name="Silveira F."/>
            <person name="Filippov A."/>
            <person name="Whiteson K."/>
            <person name="Terwilliger A."/>
            <person name="Maresso A."/>
        </authorList>
    </citation>
    <scope>NUCLEOTIDE SEQUENCE</scope>
</reference>
<gene>
    <name evidence="2" type="ORF">EEc2_0057</name>
</gene>
<evidence type="ECO:0000313" key="2">
    <source>
        <dbReference type="EMBL" id="URP75104.1"/>
    </source>
</evidence>
<keyword evidence="1" id="KW-0472">Membrane</keyword>
<dbReference type="PROSITE" id="PS51257">
    <property type="entry name" value="PROKAR_LIPOPROTEIN"/>
    <property type="match status" value="1"/>
</dbReference>
<protein>
    <submittedName>
        <fullName evidence="2">Uncharacterized protein</fullName>
    </submittedName>
</protein>
<accession>A0A9E7S2H1</accession>
<dbReference type="Proteomes" id="UP001056979">
    <property type="component" value="Segment"/>
</dbReference>
<name>A0A9E7S2H1_9CAUD</name>
<proteinExistence type="predicted"/>
<evidence type="ECO:0000256" key="1">
    <source>
        <dbReference type="SAM" id="Phobius"/>
    </source>
</evidence>
<sequence length="42" mass="4757">MLKDGWVSYDPTDPTNWLQVIAIACAGSLLAAMMYSLWMYTK</sequence>
<reference evidence="2" key="1">
    <citation type="submission" date="2022-04" db="EMBL/GenBank/DDBJ databases">
        <authorList>
            <person name="Filippov A.A."/>
            <person name="Sergueev K.V."/>
            <person name="Nikolich M.P."/>
        </authorList>
    </citation>
    <scope>NUCLEOTIDE SEQUENCE</scope>
</reference>
<keyword evidence="1" id="KW-1133">Transmembrane helix</keyword>
<keyword evidence="3" id="KW-1185">Reference proteome</keyword>
<evidence type="ECO:0000313" key="3">
    <source>
        <dbReference type="Proteomes" id="UP001056979"/>
    </source>
</evidence>
<organism evidence="2 3">
    <name type="scientific">Escherichia phage EEc2</name>
    <dbReference type="NCBI Taxonomy" id="2950297"/>
    <lineage>
        <taxon>Viruses</taxon>
        <taxon>Duplodnaviria</taxon>
        <taxon>Heunggongvirae</taxon>
        <taxon>Uroviricota</taxon>
        <taxon>Caudoviricetes</taxon>
        <taxon>Autographivirales</taxon>
        <taxon>Autosignataviridae</taxon>
        <taxon>Molineuxvirinae</taxon>
        <taxon>Vectrevirus</taxon>
        <taxon>Vectrevirus EEc2</taxon>
    </lineage>
</organism>
<feature type="transmembrane region" description="Helical" evidence="1">
    <location>
        <begin position="20"/>
        <end position="40"/>
    </location>
</feature>